<dbReference type="EMBL" id="BMAU01021330">
    <property type="protein sequence ID" value="GFY14551.1"/>
    <property type="molecule type" value="Genomic_DNA"/>
</dbReference>
<name>A0A8X6SLW0_TRICX</name>
<gene>
    <name evidence="1" type="ORF">TNCV_4827551</name>
</gene>
<reference evidence="1" key="1">
    <citation type="submission" date="2020-08" db="EMBL/GenBank/DDBJ databases">
        <title>Multicomponent nature underlies the extraordinary mechanical properties of spider dragline silk.</title>
        <authorList>
            <person name="Kono N."/>
            <person name="Nakamura H."/>
            <person name="Mori M."/>
            <person name="Yoshida Y."/>
            <person name="Ohtoshi R."/>
            <person name="Malay A.D."/>
            <person name="Moran D.A.P."/>
            <person name="Tomita M."/>
            <person name="Numata K."/>
            <person name="Arakawa K."/>
        </authorList>
    </citation>
    <scope>NUCLEOTIDE SEQUENCE</scope>
</reference>
<proteinExistence type="predicted"/>
<dbReference type="AlphaFoldDB" id="A0A8X6SLW0"/>
<evidence type="ECO:0000313" key="2">
    <source>
        <dbReference type="Proteomes" id="UP000887159"/>
    </source>
</evidence>
<accession>A0A8X6SLW0</accession>
<evidence type="ECO:0000313" key="1">
    <source>
        <dbReference type="EMBL" id="GFY14551.1"/>
    </source>
</evidence>
<protein>
    <submittedName>
        <fullName evidence="1">Uncharacterized protein</fullName>
    </submittedName>
</protein>
<dbReference type="Proteomes" id="UP000887159">
    <property type="component" value="Unassembled WGS sequence"/>
</dbReference>
<sequence>MRGSRQHFYAKRHSSSLVVVGVQQTIQQGCCIVILYQGGKKGSDSILFLEGMKPVETVRRMQAQSGDSCLSRSNLYELI</sequence>
<organism evidence="1 2">
    <name type="scientific">Trichonephila clavipes</name>
    <name type="common">Golden silk orbweaver</name>
    <name type="synonym">Nephila clavipes</name>
    <dbReference type="NCBI Taxonomy" id="2585209"/>
    <lineage>
        <taxon>Eukaryota</taxon>
        <taxon>Metazoa</taxon>
        <taxon>Ecdysozoa</taxon>
        <taxon>Arthropoda</taxon>
        <taxon>Chelicerata</taxon>
        <taxon>Arachnida</taxon>
        <taxon>Araneae</taxon>
        <taxon>Araneomorphae</taxon>
        <taxon>Entelegynae</taxon>
        <taxon>Araneoidea</taxon>
        <taxon>Nephilidae</taxon>
        <taxon>Trichonephila</taxon>
    </lineage>
</organism>
<comment type="caution">
    <text evidence="1">The sequence shown here is derived from an EMBL/GenBank/DDBJ whole genome shotgun (WGS) entry which is preliminary data.</text>
</comment>
<keyword evidence="2" id="KW-1185">Reference proteome</keyword>